<dbReference type="AlphaFoldDB" id="A0A835IP67"/>
<dbReference type="EMBL" id="JADFTS010000002">
    <property type="protein sequence ID" value="KAF9620959.1"/>
    <property type="molecule type" value="Genomic_DNA"/>
</dbReference>
<evidence type="ECO:0000313" key="2">
    <source>
        <dbReference type="EMBL" id="KAF9620959.1"/>
    </source>
</evidence>
<reference evidence="2 3" key="1">
    <citation type="submission" date="2020-10" db="EMBL/GenBank/DDBJ databases">
        <title>The Coptis chinensis genome and diversification of protoberbering-type alkaloids.</title>
        <authorList>
            <person name="Wang B."/>
            <person name="Shu S."/>
            <person name="Song C."/>
            <person name="Liu Y."/>
        </authorList>
    </citation>
    <scope>NUCLEOTIDE SEQUENCE [LARGE SCALE GENOMIC DNA]</scope>
    <source>
        <strain evidence="2">HL-2020</strain>
        <tissue evidence="2">Leaf</tissue>
    </source>
</reference>
<accession>A0A835IP67</accession>
<proteinExistence type="predicted"/>
<gene>
    <name evidence="2" type="ORF">IFM89_015781</name>
</gene>
<sequence>MDSSTRLAYVLFQLTPTRTRCDLVVFTGSNKKEKIASGLFEPFITHLKYAKEQIPKGGYSITLRPPLPDSSWFTKGTLERFVQFVSTLKVLERFVTIKNEITQIENSIQANKILNNDVTVQTEEAKIIYTSAKKLFSGGSSSSDRGDLPEKKKEGEPRHLSVEGMDTTSGLCRLE</sequence>
<feature type="compositionally biased region" description="Polar residues" evidence="1">
    <location>
        <begin position="166"/>
        <end position="175"/>
    </location>
</feature>
<keyword evidence="3" id="KW-1185">Reference proteome</keyword>
<protein>
    <recommendedName>
        <fullName evidence="4">COP1-interacting protein 7</fullName>
    </recommendedName>
</protein>
<evidence type="ECO:0008006" key="4">
    <source>
        <dbReference type="Google" id="ProtNLM"/>
    </source>
</evidence>
<feature type="region of interest" description="Disordered" evidence="1">
    <location>
        <begin position="136"/>
        <end position="175"/>
    </location>
</feature>
<evidence type="ECO:0000313" key="3">
    <source>
        <dbReference type="Proteomes" id="UP000631114"/>
    </source>
</evidence>
<dbReference type="Proteomes" id="UP000631114">
    <property type="component" value="Unassembled WGS sequence"/>
</dbReference>
<feature type="compositionally biased region" description="Basic and acidic residues" evidence="1">
    <location>
        <begin position="144"/>
        <end position="161"/>
    </location>
</feature>
<dbReference type="PANTHER" id="PTHR31008">
    <property type="entry name" value="COP1-INTERACTING PROTEIN-RELATED"/>
    <property type="match status" value="1"/>
</dbReference>
<dbReference type="OrthoDB" id="2020180at2759"/>
<organism evidence="2 3">
    <name type="scientific">Coptis chinensis</name>
    <dbReference type="NCBI Taxonomy" id="261450"/>
    <lineage>
        <taxon>Eukaryota</taxon>
        <taxon>Viridiplantae</taxon>
        <taxon>Streptophyta</taxon>
        <taxon>Embryophyta</taxon>
        <taxon>Tracheophyta</taxon>
        <taxon>Spermatophyta</taxon>
        <taxon>Magnoliopsida</taxon>
        <taxon>Ranunculales</taxon>
        <taxon>Ranunculaceae</taxon>
        <taxon>Coptidoideae</taxon>
        <taxon>Coptis</taxon>
    </lineage>
</organism>
<evidence type="ECO:0000256" key="1">
    <source>
        <dbReference type="SAM" id="MobiDB-lite"/>
    </source>
</evidence>
<comment type="caution">
    <text evidence="2">The sequence shown here is derived from an EMBL/GenBank/DDBJ whole genome shotgun (WGS) entry which is preliminary data.</text>
</comment>
<name>A0A835IP67_9MAGN</name>
<dbReference type="PANTHER" id="PTHR31008:SF0">
    <property type="entry name" value="CSL1"/>
    <property type="match status" value="1"/>
</dbReference>